<proteinExistence type="predicted"/>
<evidence type="ECO:0000313" key="3">
    <source>
        <dbReference type="Proteomes" id="UP000000238"/>
    </source>
</evidence>
<sequence>MKPDEFMKKYGFVEEEEKEHSLQENAKERARRLHRPNAGTPFDWEDWERYQQERDVGEEDAD</sequence>
<dbReference type="HOGENOM" id="CLU_203750_0_0_6"/>
<dbReference type="Proteomes" id="UP000000238">
    <property type="component" value="Chromosome"/>
</dbReference>
<gene>
    <name evidence="2" type="ordered locus">HCH_04225</name>
</gene>
<dbReference type="EMBL" id="CP000155">
    <property type="protein sequence ID" value="ABC30932.1"/>
    <property type="molecule type" value="Genomic_DNA"/>
</dbReference>
<feature type="compositionally biased region" description="Basic and acidic residues" evidence="1">
    <location>
        <begin position="1"/>
        <end position="28"/>
    </location>
</feature>
<feature type="region of interest" description="Disordered" evidence="1">
    <location>
        <begin position="1"/>
        <end position="62"/>
    </location>
</feature>
<accession>Q2SEJ2</accession>
<dbReference type="RefSeq" id="WP_011397999.1">
    <property type="nucleotide sequence ID" value="NC_007645.1"/>
</dbReference>
<dbReference type="AlphaFoldDB" id="Q2SEJ2"/>
<keyword evidence="3" id="KW-1185">Reference proteome</keyword>
<dbReference type="eggNOG" id="ENOG5033DSR">
    <property type="taxonomic scope" value="Bacteria"/>
</dbReference>
<reference evidence="2 3" key="1">
    <citation type="journal article" date="2005" name="Nucleic Acids Res.">
        <title>Genomic blueprint of Hahella chejuensis, a marine microbe producing an algicidal agent.</title>
        <authorList>
            <person name="Jeong H."/>
            <person name="Yim J.H."/>
            <person name="Lee C."/>
            <person name="Choi S.-H."/>
            <person name="Park Y.K."/>
            <person name="Yoon S.H."/>
            <person name="Hur C.-G."/>
            <person name="Kang H.-Y."/>
            <person name="Kim D."/>
            <person name="Lee H.H."/>
            <person name="Park K.H."/>
            <person name="Park S.-H."/>
            <person name="Park H.-S."/>
            <person name="Lee H.K."/>
            <person name="Oh T.K."/>
            <person name="Kim J.F."/>
        </authorList>
    </citation>
    <scope>NUCLEOTIDE SEQUENCE [LARGE SCALE GENOMIC DNA]</scope>
    <source>
        <strain evidence="2 3">KCTC 2396</strain>
    </source>
</reference>
<protein>
    <submittedName>
        <fullName evidence="2">Uncharacterized protein</fullName>
    </submittedName>
</protein>
<organism evidence="2 3">
    <name type="scientific">Hahella chejuensis (strain KCTC 2396)</name>
    <dbReference type="NCBI Taxonomy" id="349521"/>
    <lineage>
        <taxon>Bacteria</taxon>
        <taxon>Pseudomonadati</taxon>
        <taxon>Pseudomonadota</taxon>
        <taxon>Gammaproteobacteria</taxon>
        <taxon>Oceanospirillales</taxon>
        <taxon>Hahellaceae</taxon>
        <taxon>Hahella</taxon>
    </lineage>
</organism>
<evidence type="ECO:0000256" key="1">
    <source>
        <dbReference type="SAM" id="MobiDB-lite"/>
    </source>
</evidence>
<evidence type="ECO:0000313" key="2">
    <source>
        <dbReference type="EMBL" id="ABC30932.1"/>
    </source>
</evidence>
<name>Q2SEJ2_HAHCH</name>
<dbReference type="KEGG" id="hch:HCH_04225"/>